<comment type="caution">
    <text evidence="1">The sequence shown here is derived from an EMBL/GenBank/DDBJ whole genome shotgun (WGS) entry which is preliminary data.</text>
</comment>
<reference evidence="1 2" key="1">
    <citation type="submission" date="2022-10" db="EMBL/GenBank/DDBJ databases">
        <title>Identification of biosynthetic pathway for the production of the potent trypsin inhibitor radiosumin.</title>
        <authorList>
            <person name="Fewer D.P."/>
            <person name="Delbaje E."/>
            <person name="Ouyang X."/>
            <person name="Agostino P.D."/>
            <person name="Wahlsten M."/>
            <person name="Jokela J."/>
            <person name="Permi P."/>
            <person name="Haapaniemi E."/>
            <person name="Koistinen H."/>
        </authorList>
    </citation>
    <scope>NUCLEOTIDE SEQUENCE [LARGE SCALE GENOMIC DNA]</scope>
    <source>
        <strain evidence="1 2">NIES-515</strain>
    </source>
</reference>
<proteinExistence type="predicted"/>
<protein>
    <submittedName>
        <fullName evidence="1">Uncharacterized protein</fullName>
    </submittedName>
</protein>
<keyword evidence="2" id="KW-1185">Reference proteome</keyword>
<name>A0ABT3AYY5_9CYAN</name>
<accession>A0ABT3AYY5</accession>
<dbReference type="EMBL" id="JAOWRF010000191">
    <property type="protein sequence ID" value="MCV3214342.1"/>
    <property type="molecule type" value="Genomic_DNA"/>
</dbReference>
<evidence type="ECO:0000313" key="1">
    <source>
        <dbReference type="EMBL" id="MCV3214342.1"/>
    </source>
</evidence>
<evidence type="ECO:0000313" key="2">
    <source>
        <dbReference type="Proteomes" id="UP001526143"/>
    </source>
</evidence>
<dbReference type="RefSeq" id="WP_263745916.1">
    <property type="nucleotide sequence ID" value="NZ_JAOWRF010000191.1"/>
</dbReference>
<sequence>MELLSGYKNKFKSTILVGEKQVFGQLQDWLGYLTFTMVTVGIERY</sequence>
<dbReference type="Proteomes" id="UP001526143">
    <property type="component" value="Unassembled WGS sequence"/>
</dbReference>
<organism evidence="1 2">
    <name type="scientific">Plectonema radiosum NIES-515</name>
    <dbReference type="NCBI Taxonomy" id="2986073"/>
    <lineage>
        <taxon>Bacteria</taxon>
        <taxon>Bacillati</taxon>
        <taxon>Cyanobacteriota</taxon>
        <taxon>Cyanophyceae</taxon>
        <taxon>Oscillatoriophycideae</taxon>
        <taxon>Oscillatoriales</taxon>
        <taxon>Microcoleaceae</taxon>
        <taxon>Plectonema</taxon>
    </lineage>
</organism>
<gene>
    <name evidence="1" type="ORF">OGM63_12610</name>
</gene>